<dbReference type="AlphaFoldDB" id="A0AAW9RGA1"/>
<feature type="domain" description="HTH tetR-type" evidence="3">
    <location>
        <begin position="4"/>
        <end position="64"/>
    </location>
</feature>
<feature type="DNA-binding region" description="H-T-H motif" evidence="2">
    <location>
        <begin position="27"/>
        <end position="46"/>
    </location>
</feature>
<protein>
    <submittedName>
        <fullName evidence="4">TetR/AcrR family transcriptional regulator</fullName>
    </submittedName>
</protein>
<sequence>MATRETQALIIDTALALFNRHGSSNISTNRIAAECGISRGNLHYHFRNKAEIVYAIFQRISHAMHDEWPADHLEPTLEHMAKMYVRQSMLILEFEFFYREMAALLRQDSLLRRRYREHRERRIDAICRFLTTLAEQGIMDFGADRAMLRPVVIATWIISDNWPNFVEFSGREFDAEAICQGYDMILHMLAPYITVGFEDVTRTSHETIHALVAELPRDALASAG</sequence>
<keyword evidence="5" id="KW-1185">Reference proteome</keyword>
<organism evidence="4 5">
    <name type="scientific">Elongatibacter sediminis</name>
    <dbReference type="NCBI Taxonomy" id="3119006"/>
    <lineage>
        <taxon>Bacteria</taxon>
        <taxon>Pseudomonadati</taxon>
        <taxon>Pseudomonadota</taxon>
        <taxon>Gammaproteobacteria</taxon>
        <taxon>Chromatiales</taxon>
        <taxon>Wenzhouxiangellaceae</taxon>
        <taxon>Elongatibacter</taxon>
    </lineage>
</organism>
<dbReference type="Pfam" id="PF13972">
    <property type="entry name" value="TetR"/>
    <property type="match status" value="1"/>
</dbReference>
<dbReference type="RefSeq" id="WP_354695332.1">
    <property type="nucleotide sequence ID" value="NZ_JAZHOG010000006.1"/>
</dbReference>
<proteinExistence type="predicted"/>
<dbReference type="PRINTS" id="PR00455">
    <property type="entry name" value="HTHTETR"/>
</dbReference>
<evidence type="ECO:0000313" key="4">
    <source>
        <dbReference type="EMBL" id="MEJ8568009.1"/>
    </source>
</evidence>
<dbReference type="Gene3D" id="1.10.357.10">
    <property type="entry name" value="Tetracycline Repressor, domain 2"/>
    <property type="match status" value="1"/>
</dbReference>
<dbReference type="InterPro" id="IPR001647">
    <property type="entry name" value="HTH_TetR"/>
</dbReference>
<dbReference type="EMBL" id="JAZHOG010000006">
    <property type="protein sequence ID" value="MEJ8568009.1"/>
    <property type="molecule type" value="Genomic_DNA"/>
</dbReference>
<dbReference type="GO" id="GO:0000976">
    <property type="term" value="F:transcription cis-regulatory region binding"/>
    <property type="evidence" value="ECO:0007669"/>
    <property type="project" value="TreeGrafter"/>
</dbReference>
<comment type="caution">
    <text evidence="4">The sequence shown here is derived from an EMBL/GenBank/DDBJ whole genome shotgun (WGS) entry which is preliminary data.</text>
</comment>
<dbReference type="PANTHER" id="PTHR30055:SF223">
    <property type="entry name" value="HTH-TYPE TRANSCRIPTIONAL REGULATOR UIDR"/>
    <property type="match status" value="1"/>
</dbReference>
<evidence type="ECO:0000259" key="3">
    <source>
        <dbReference type="PROSITE" id="PS50977"/>
    </source>
</evidence>
<dbReference type="PROSITE" id="PS50977">
    <property type="entry name" value="HTH_TETR_2"/>
    <property type="match status" value="1"/>
</dbReference>
<dbReference type="SUPFAM" id="SSF46689">
    <property type="entry name" value="Homeodomain-like"/>
    <property type="match status" value="1"/>
</dbReference>
<dbReference type="InterPro" id="IPR025722">
    <property type="entry name" value="TetR"/>
</dbReference>
<dbReference type="InterPro" id="IPR009057">
    <property type="entry name" value="Homeodomain-like_sf"/>
</dbReference>
<dbReference type="InterPro" id="IPR023772">
    <property type="entry name" value="DNA-bd_HTH_TetR-type_CS"/>
</dbReference>
<dbReference type="Pfam" id="PF00440">
    <property type="entry name" value="TetR_N"/>
    <property type="match status" value="1"/>
</dbReference>
<name>A0AAW9RGA1_9GAMM</name>
<dbReference type="PROSITE" id="PS01081">
    <property type="entry name" value="HTH_TETR_1"/>
    <property type="match status" value="1"/>
</dbReference>
<gene>
    <name evidence="4" type="ORF">V3330_10265</name>
</gene>
<dbReference type="Proteomes" id="UP001359886">
    <property type="component" value="Unassembled WGS sequence"/>
</dbReference>
<dbReference type="InterPro" id="IPR050109">
    <property type="entry name" value="HTH-type_TetR-like_transc_reg"/>
</dbReference>
<evidence type="ECO:0000256" key="1">
    <source>
        <dbReference type="ARBA" id="ARBA00023125"/>
    </source>
</evidence>
<reference evidence="4 5" key="1">
    <citation type="submission" date="2024-02" db="EMBL/GenBank/DDBJ databases">
        <title>A novel Wenzhouxiangellaceae bacterium, isolated from coastal sediments.</title>
        <authorList>
            <person name="Du Z.-J."/>
            <person name="Ye Y.-Q."/>
            <person name="Zhang X.-Y."/>
        </authorList>
    </citation>
    <scope>NUCLEOTIDE SEQUENCE [LARGE SCALE GENOMIC DNA]</scope>
    <source>
        <strain evidence="4 5">CH-27</strain>
    </source>
</reference>
<keyword evidence="1 2" id="KW-0238">DNA-binding</keyword>
<dbReference type="GO" id="GO:0003700">
    <property type="term" value="F:DNA-binding transcription factor activity"/>
    <property type="evidence" value="ECO:0007669"/>
    <property type="project" value="TreeGrafter"/>
</dbReference>
<accession>A0AAW9RGA1</accession>
<evidence type="ECO:0000313" key="5">
    <source>
        <dbReference type="Proteomes" id="UP001359886"/>
    </source>
</evidence>
<dbReference type="PANTHER" id="PTHR30055">
    <property type="entry name" value="HTH-TYPE TRANSCRIPTIONAL REGULATOR RUTR"/>
    <property type="match status" value="1"/>
</dbReference>
<evidence type="ECO:0000256" key="2">
    <source>
        <dbReference type="PROSITE-ProRule" id="PRU00335"/>
    </source>
</evidence>